<dbReference type="GO" id="GO:0007165">
    <property type="term" value="P:signal transduction"/>
    <property type="evidence" value="ECO:0007669"/>
    <property type="project" value="UniProtKB-ARBA"/>
</dbReference>
<feature type="region of interest" description="Disordered" evidence="4">
    <location>
        <begin position="165"/>
        <end position="188"/>
    </location>
</feature>
<dbReference type="Pfam" id="PF16561">
    <property type="entry name" value="AMPK1_CBM"/>
    <property type="match status" value="1"/>
</dbReference>
<keyword evidence="3" id="KW-0963">Cytoplasm</keyword>
<name>A0A642UM96_9ASCO</name>
<dbReference type="Pfam" id="PF04739">
    <property type="entry name" value="AMPKBI"/>
    <property type="match status" value="1"/>
</dbReference>
<accession>A0A642UM96</accession>
<keyword evidence="7" id="KW-1185">Reference proteome</keyword>
<dbReference type="GO" id="GO:0005634">
    <property type="term" value="C:nucleus"/>
    <property type="evidence" value="ECO:0007669"/>
    <property type="project" value="TreeGrafter"/>
</dbReference>
<evidence type="ECO:0000256" key="2">
    <source>
        <dbReference type="ARBA" id="ARBA00010926"/>
    </source>
</evidence>
<dbReference type="GO" id="GO:0019901">
    <property type="term" value="F:protein kinase binding"/>
    <property type="evidence" value="ECO:0007669"/>
    <property type="project" value="TreeGrafter"/>
</dbReference>
<dbReference type="GO" id="GO:0031588">
    <property type="term" value="C:nucleotide-activated protein kinase complex"/>
    <property type="evidence" value="ECO:0007669"/>
    <property type="project" value="TreeGrafter"/>
</dbReference>
<dbReference type="InterPro" id="IPR006828">
    <property type="entry name" value="ASC_dom"/>
</dbReference>
<feature type="compositionally biased region" description="Low complexity" evidence="4">
    <location>
        <begin position="19"/>
        <end position="43"/>
    </location>
</feature>
<feature type="compositionally biased region" description="Acidic residues" evidence="4">
    <location>
        <begin position="179"/>
        <end position="188"/>
    </location>
</feature>
<dbReference type="PANTHER" id="PTHR10343:SF84">
    <property type="entry name" value="5'-AMP-ACTIVATED PROTEIN KINASE SUBUNIT BETA-1"/>
    <property type="match status" value="1"/>
</dbReference>
<dbReference type="FunFam" id="2.60.40.10:FF:000562">
    <property type="entry name" value="Snf1 kinase complex beta-subunit Gal83"/>
    <property type="match status" value="1"/>
</dbReference>
<dbReference type="CDD" id="cd02859">
    <property type="entry name" value="E_set_AMPKbeta_like_N"/>
    <property type="match status" value="1"/>
</dbReference>
<evidence type="ECO:0000256" key="1">
    <source>
        <dbReference type="ARBA" id="ARBA00004496"/>
    </source>
</evidence>
<dbReference type="SMART" id="SM01010">
    <property type="entry name" value="AMPKBI"/>
    <property type="match status" value="1"/>
</dbReference>
<dbReference type="SUPFAM" id="SSF81296">
    <property type="entry name" value="E set domains"/>
    <property type="match status" value="1"/>
</dbReference>
<dbReference type="Proteomes" id="UP000761534">
    <property type="component" value="Unassembled WGS sequence"/>
</dbReference>
<dbReference type="OrthoDB" id="531008at2759"/>
<gene>
    <name evidence="6" type="ORF">TRICI_006034</name>
</gene>
<dbReference type="InterPro" id="IPR050827">
    <property type="entry name" value="CRP1_MDG1_kinase"/>
</dbReference>
<dbReference type="PANTHER" id="PTHR10343">
    <property type="entry name" value="5'-AMP-ACTIVATED PROTEIN KINASE , BETA SUBUNIT"/>
    <property type="match status" value="1"/>
</dbReference>
<dbReference type="Gene3D" id="6.20.250.60">
    <property type="match status" value="1"/>
</dbReference>
<sequence length="419" mass="47301">MGNSSSQEEEARRGQQAASNRQRSSSSSTNNQNTNNNSSSSNSPSVAGQKRSQQQQQPGDEGIPNVRYNFDETAAVQDIYSNPLLPKPPTTTTSTTTQVFRESSFDQTPEFSHVEKVPEQQQQQKQQKVPTRPGMGRTKSAIVLETEHDNEVEEELERMKLTETGHQERPTLSRANSGEEVDLVDHEQEEEKYDTRIVWKQGGSNVYVTGSFTNWRKMIRLTRQENGEFVTILKLPAGTHRMRFLVDNELRCSDYLPTATDSMGNLVNYIEVGDEEVSDERPSQRPRIERAATSLIGDEDDDDLGENYERLKDDESVVHHEPEREYGTEIPQVFTNPEVMDKFVSSDFVTPPVLPPHLEGVILNSDSTEKDNNSILPIPNHVVLNHLATTSIKHNVLAVASISRYSRKYVTQVLYAPLQ</sequence>
<evidence type="ECO:0000259" key="5">
    <source>
        <dbReference type="SMART" id="SM01010"/>
    </source>
</evidence>
<feature type="compositionally biased region" description="Low complexity" evidence="4">
    <location>
        <begin position="119"/>
        <end position="130"/>
    </location>
</feature>
<dbReference type="SUPFAM" id="SSF160219">
    <property type="entry name" value="AMPKBI-like"/>
    <property type="match status" value="1"/>
</dbReference>
<dbReference type="GO" id="GO:0140767">
    <property type="term" value="F:enzyme-substrate adaptor activity"/>
    <property type="evidence" value="ECO:0007669"/>
    <property type="project" value="UniProtKB-ARBA"/>
</dbReference>
<dbReference type="InterPro" id="IPR013783">
    <property type="entry name" value="Ig-like_fold"/>
</dbReference>
<organism evidence="6 7">
    <name type="scientific">Trichomonascus ciferrii</name>
    <dbReference type="NCBI Taxonomy" id="44093"/>
    <lineage>
        <taxon>Eukaryota</taxon>
        <taxon>Fungi</taxon>
        <taxon>Dikarya</taxon>
        <taxon>Ascomycota</taxon>
        <taxon>Saccharomycotina</taxon>
        <taxon>Dipodascomycetes</taxon>
        <taxon>Dipodascales</taxon>
        <taxon>Trichomonascaceae</taxon>
        <taxon>Trichomonascus</taxon>
        <taxon>Trichomonascus ciferrii complex</taxon>
    </lineage>
</organism>
<evidence type="ECO:0000313" key="7">
    <source>
        <dbReference type="Proteomes" id="UP000761534"/>
    </source>
</evidence>
<proteinExistence type="inferred from homology"/>
<evidence type="ECO:0000256" key="4">
    <source>
        <dbReference type="SAM" id="MobiDB-lite"/>
    </source>
</evidence>
<dbReference type="GO" id="GO:0001403">
    <property type="term" value="P:invasive growth in response to glucose limitation"/>
    <property type="evidence" value="ECO:0007669"/>
    <property type="project" value="UniProtKB-ARBA"/>
</dbReference>
<feature type="domain" description="Association with the SNF1 complex (ASC)" evidence="5">
    <location>
        <begin position="319"/>
        <end position="418"/>
    </location>
</feature>
<feature type="region of interest" description="Disordered" evidence="4">
    <location>
        <begin position="1"/>
        <end position="135"/>
    </location>
</feature>
<evidence type="ECO:0000313" key="6">
    <source>
        <dbReference type="EMBL" id="KAA8901669.1"/>
    </source>
</evidence>
<dbReference type="InterPro" id="IPR032640">
    <property type="entry name" value="AMPK1_CBM"/>
</dbReference>
<evidence type="ECO:0000256" key="3">
    <source>
        <dbReference type="ARBA" id="ARBA00022490"/>
    </source>
</evidence>
<comment type="similarity">
    <text evidence="2">Belongs to the 5'-AMP-activated protein kinase beta subunit family.</text>
</comment>
<dbReference type="EMBL" id="SWFS01000482">
    <property type="protein sequence ID" value="KAA8901669.1"/>
    <property type="molecule type" value="Genomic_DNA"/>
</dbReference>
<comment type="subcellular location">
    <subcellularLocation>
        <location evidence="1">Cytoplasm</location>
    </subcellularLocation>
</comment>
<dbReference type="Gene3D" id="2.60.40.10">
    <property type="entry name" value="Immunoglobulins"/>
    <property type="match status" value="1"/>
</dbReference>
<dbReference type="InterPro" id="IPR037256">
    <property type="entry name" value="ASC_dom_sf"/>
</dbReference>
<dbReference type="VEuPathDB" id="FungiDB:TRICI_006034"/>
<dbReference type="AlphaFoldDB" id="A0A642UM96"/>
<dbReference type="GO" id="GO:0005737">
    <property type="term" value="C:cytoplasm"/>
    <property type="evidence" value="ECO:0007669"/>
    <property type="project" value="UniProtKB-SubCell"/>
</dbReference>
<reference evidence="6" key="1">
    <citation type="journal article" date="2019" name="G3 (Bethesda)">
        <title>Genome Assemblies of Two Rare Opportunistic Yeast Pathogens: Diutina rugosa (syn. Candida rugosa) and Trichomonascus ciferrii (syn. Candida ciferrii).</title>
        <authorList>
            <person name="Mixao V."/>
            <person name="Saus E."/>
            <person name="Hansen A.P."/>
            <person name="Lass-Florl C."/>
            <person name="Gabaldon T."/>
        </authorList>
    </citation>
    <scope>NUCLEOTIDE SEQUENCE</scope>
    <source>
        <strain evidence="6">CBS 4856</strain>
    </source>
</reference>
<protein>
    <recommendedName>
        <fullName evidence="5">Association with the SNF1 complex (ASC) domain-containing protein</fullName>
    </recommendedName>
</protein>
<comment type="caution">
    <text evidence="6">The sequence shown here is derived from an EMBL/GenBank/DDBJ whole genome shotgun (WGS) entry which is preliminary data.</text>
</comment>
<feature type="compositionally biased region" description="Polar residues" evidence="4">
    <location>
        <begin position="98"/>
        <end position="110"/>
    </location>
</feature>
<dbReference type="InterPro" id="IPR014756">
    <property type="entry name" value="Ig_E-set"/>
</dbReference>